<protein>
    <submittedName>
        <fullName evidence="2">Uncharacterized protein</fullName>
    </submittedName>
</protein>
<dbReference type="OrthoDB" id="3692345at2"/>
<evidence type="ECO:0000313" key="3">
    <source>
        <dbReference type="Proteomes" id="UP000239494"/>
    </source>
</evidence>
<keyword evidence="1" id="KW-1133">Transmembrane helix</keyword>
<dbReference type="AlphaFoldDB" id="A0A2T0SZP3"/>
<feature type="transmembrane region" description="Helical" evidence="1">
    <location>
        <begin position="105"/>
        <end position="123"/>
    </location>
</feature>
<reference evidence="2 3" key="1">
    <citation type="submission" date="2018-03" db="EMBL/GenBank/DDBJ databases">
        <title>Genomic Encyclopedia of Archaeal and Bacterial Type Strains, Phase II (KMG-II): from individual species to whole genera.</title>
        <authorList>
            <person name="Goeker M."/>
        </authorList>
    </citation>
    <scope>NUCLEOTIDE SEQUENCE [LARGE SCALE GENOMIC DNA]</scope>
    <source>
        <strain evidence="2 3">DSM 44720</strain>
    </source>
</reference>
<dbReference type="RefSeq" id="WP_106190215.1">
    <property type="nucleotide sequence ID" value="NZ_PVTF01000008.1"/>
</dbReference>
<evidence type="ECO:0000313" key="2">
    <source>
        <dbReference type="EMBL" id="PRY38869.1"/>
    </source>
</evidence>
<keyword evidence="1" id="KW-0812">Transmembrane</keyword>
<evidence type="ECO:0000256" key="1">
    <source>
        <dbReference type="SAM" id="Phobius"/>
    </source>
</evidence>
<name>A0A2T0SZP3_9PSEU</name>
<dbReference type="EMBL" id="PVTF01000008">
    <property type="protein sequence ID" value="PRY38869.1"/>
    <property type="molecule type" value="Genomic_DNA"/>
</dbReference>
<accession>A0A2T0SZP3</accession>
<organism evidence="2 3">
    <name type="scientific">Umezawaea tangerina</name>
    <dbReference type="NCBI Taxonomy" id="84725"/>
    <lineage>
        <taxon>Bacteria</taxon>
        <taxon>Bacillati</taxon>
        <taxon>Actinomycetota</taxon>
        <taxon>Actinomycetes</taxon>
        <taxon>Pseudonocardiales</taxon>
        <taxon>Pseudonocardiaceae</taxon>
        <taxon>Umezawaea</taxon>
    </lineage>
</organism>
<feature type="transmembrane region" description="Helical" evidence="1">
    <location>
        <begin position="21"/>
        <end position="40"/>
    </location>
</feature>
<comment type="caution">
    <text evidence="2">The sequence shown here is derived from an EMBL/GenBank/DDBJ whole genome shotgun (WGS) entry which is preliminary data.</text>
</comment>
<sequence>MANAVTVDAPSALADRIGRGLLAACSVATAAAFAGGIKLVTEVSDERVLTEAWRTFAYIVFAGMWAMLAVAPRAQRGVWELLLVQKSAITVFALVFFDLPDAKQTFFVDCSLVVATVVALVLCKGWHGWRRGGQNLRSAV</sequence>
<proteinExistence type="predicted"/>
<keyword evidence="1" id="KW-0472">Membrane</keyword>
<dbReference type="Proteomes" id="UP000239494">
    <property type="component" value="Unassembled WGS sequence"/>
</dbReference>
<feature type="transmembrane region" description="Helical" evidence="1">
    <location>
        <begin position="78"/>
        <end position="99"/>
    </location>
</feature>
<gene>
    <name evidence="2" type="ORF">CLV43_108269</name>
</gene>
<feature type="transmembrane region" description="Helical" evidence="1">
    <location>
        <begin position="52"/>
        <end position="71"/>
    </location>
</feature>
<keyword evidence="3" id="KW-1185">Reference proteome</keyword>